<dbReference type="GO" id="GO:0006289">
    <property type="term" value="P:nucleotide-excision repair"/>
    <property type="evidence" value="ECO:0007669"/>
    <property type="project" value="TreeGrafter"/>
</dbReference>
<name>A0AAE5UD57_PRIMG</name>
<dbReference type="EMBL" id="NTYW01000006">
    <property type="protein sequence ID" value="PES40844.1"/>
    <property type="molecule type" value="Genomic_DNA"/>
</dbReference>
<dbReference type="InterPro" id="IPR011545">
    <property type="entry name" value="DEAD/DEAH_box_helicase_dom"/>
</dbReference>
<feature type="domain" description="Helicase C-terminal" evidence="4">
    <location>
        <begin position="985"/>
        <end position="1171"/>
    </location>
</feature>
<feature type="domain" description="Helicase ATP-binding" evidence="3">
    <location>
        <begin position="102"/>
        <end position="381"/>
    </location>
</feature>
<dbReference type="SUPFAM" id="SSF52540">
    <property type="entry name" value="P-loop containing nucleoside triphosphate hydrolases"/>
    <property type="match status" value="2"/>
</dbReference>
<keyword evidence="2" id="KW-0067">ATP-binding</keyword>
<dbReference type="Gene3D" id="3.40.50.300">
    <property type="entry name" value="P-loop containing nucleotide triphosphate hydrolases"/>
    <property type="match status" value="3"/>
</dbReference>
<dbReference type="Proteomes" id="UP000220341">
    <property type="component" value="Unassembled WGS sequence"/>
</dbReference>
<evidence type="ECO:0000256" key="1">
    <source>
        <dbReference type="ARBA" id="ARBA00022741"/>
    </source>
</evidence>
<evidence type="ECO:0000259" key="4">
    <source>
        <dbReference type="PROSITE" id="PS51194"/>
    </source>
</evidence>
<dbReference type="GO" id="GO:0036297">
    <property type="term" value="P:interstrand cross-link repair"/>
    <property type="evidence" value="ECO:0007669"/>
    <property type="project" value="TreeGrafter"/>
</dbReference>
<dbReference type="GO" id="GO:0043138">
    <property type="term" value="F:3'-5' DNA helicase activity"/>
    <property type="evidence" value="ECO:0007669"/>
    <property type="project" value="TreeGrafter"/>
</dbReference>
<dbReference type="PROSITE" id="PS51192">
    <property type="entry name" value="HELICASE_ATP_BIND_1"/>
    <property type="match status" value="1"/>
</dbReference>
<proteinExistence type="predicted"/>
<dbReference type="Pfam" id="PF00271">
    <property type="entry name" value="Helicase_C"/>
    <property type="match status" value="1"/>
</dbReference>
<dbReference type="InterPro" id="IPR001650">
    <property type="entry name" value="Helicase_C-like"/>
</dbReference>
<dbReference type="InterPro" id="IPR018973">
    <property type="entry name" value="MZB"/>
</dbReference>
<dbReference type="GO" id="GO:0003676">
    <property type="term" value="F:nucleic acid binding"/>
    <property type="evidence" value="ECO:0007669"/>
    <property type="project" value="InterPro"/>
</dbReference>
<evidence type="ECO:0000313" key="6">
    <source>
        <dbReference type="Proteomes" id="UP000220341"/>
    </source>
</evidence>
<keyword evidence="5" id="KW-0347">Helicase</keyword>
<dbReference type="InterPro" id="IPR027417">
    <property type="entry name" value="P-loop_NTPase"/>
</dbReference>
<reference evidence="5 6" key="1">
    <citation type="submission" date="2017-09" db="EMBL/GenBank/DDBJ databases">
        <title>Large-scale bioinformatics analysis of Bacillus genomes uncovers conserved roles of natural products in bacterial physiology.</title>
        <authorList>
            <consortium name="Agbiome Team Llc"/>
            <person name="Bleich R.M."/>
            <person name="Kirk G.J."/>
            <person name="Santa Maria K.C."/>
            <person name="Allen S.E."/>
            <person name="Farag S."/>
            <person name="Shank E.A."/>
            <person name="Bowers A."/>
        </authorList>
    </citation>
    <scope>NUCLEOTIDE SEQUENCE [LARGE SCALE GENOMIC DNA]</scope>
    <source>
        <strain evidence="5 6">AFS003013</strain>
    </source>
</reference>
<dbReference type="RefSeq" id="WP_098277997.1">
    <property type="nucleotide sequence ID" value="NZ_NTYW01000006.1"/>
</dbReference>
<organism evidence="5 6">
    <name type="scientific">Priestia megaterium</name>
    <name type="common">Bacillus megaterium</name>
    <dbReference type="NCBI Taxonomy" id="1404"/>
    <lineage>
        <taxon>Bacteria</taxon>
        <taxon>Bacillati</taxon>
        <taxon>Bacillota</taxon>
        <taxon>Bacilli</taxon>
        <taxon>Bacillales</taxon>
        <taxon>Bacillaceae</taxon>
        <taxon>Priestia</taxon>
    </lineage>
</organism>
<keyword evidence="5" id="KW-0378">Hydrolase</keyword>
<dbReference type="Pfam" id="PF00270">
    <property type="entry name" value="DEAD"/>
    <property type="match status" value="1"/>
</dbReference>
<keyword evidence="1" id="KW-0547">Nucleotide-binding</keyword>
<dbReference type="SMART" id="SM00490">
    <property type="entry name" value="HELICc"/>
    <property type="match status" value="1"/>
</dbReference>
<dbReference type="Pfam" id="PF09369">
    <property type="entry name" value="MZB"/>
    <property type="match status" value="1"/>
</dbReference>
<dbReference type="GO" id="GO:0005524">
    <property type="term" value="F:ATP binding"/>
    <property type="evidence" value="ECO:0007669"/>
    <property type="project" value="UniProtKB-KW"/>
</dbReference>
<dbReference type="SMART" id="SM00487">
    <property type="entry name" value="DEXDc"/>
    <property type="match status" value="1"/>
</dbReference>
<dbReference type="PANTHER" id="PTHR47957:SF3">
    <property type="entry name" value="ATP-DEPENDENT HELICASE HRQ1"/>
    <property type="match status" value="1"/>
</dbReference>
<gene>
    <name evidence="5" type="ORF">CN497_09015</name>
</gene>
<dbReference type="PANTHER" id="PTHR47957">
    <property type="entry name" value="ATP-DEPENDENT HELICASE HRQ1"/>
    <property type="match status" value="1"/>
</dbReference>
<dbReference type="InterPro" id="IPR014001">
    <property type="entry name" value="Helicase_ATP-bd"/>
</dbReference>
<evidence type="ECO:0000256" key="2">
    <source>
        <dbReference type="ARBA" id="ARBA00022840"/>
    </source>
</evidence>
<sequence length="1777" mass="202893">MTDYTISSLSKRLHQKLQEYIEAQYPISEESLLLERRKLLETEGIISKEPYIESTPVYEPGAKYEDLKIPMHCKQAMTTFSEMKPSVGVFPRPYVHQQQALEAFLHDQNDLVIATGTGSGKTESFLHPILNSLIVEGAERTEVFQTNAVRALILYPMNALVSDQITRLRKLFGDERIATYFKEKFKRNPLFGMYTSRTPYPGERTEKKDKYQLEEIIKYYNDMEQEKPKLAEEMKERGKWIAKDLKRFRKGRRGEWKSKYLTGESDRELFTRHEMQQTPPDILVTNYSMLEYMLMRPIERSIWEQTRDWLAQDENNKFILVLDEAHMYRGASGAEVALLIRRLQARLGISRDRLQCILTSASLGGEDDVTSAIEFAEQLTGKLETRKYKLIKGTREVRKLGRLGTEKEANVFAELDSDLFTNRIHHYLQLKKHLDQILVQLGWGRTPDGLESLPGYLYHYLDGFGPLETIIESISGNARIFTDIAQDVFPHVPKEIAEKATSNLLMLANAAKTNGRVLLPVRIHLFFKGVSGIYTCTNIACNVKREAEKESLLGKMYDSSKLKCTCNEEARVYELLTHRKCGSAFIRGYVSKADQNFLWAEKGTGIVGEELTEIHLLVEKPHSKAFDDSSPPKSVWLDIKTGYLSQTPPENLTGYLKLYAPNGDNKKKKKSGKKNLITFQKCPCCMRRINGTIVDLKTKGEQPFANLVREQFLLQQPTTKEENLPNQGRKVLLFSDGRQKAARLARDIPYEVELDSFRQAILLAAHNLVEEREEPRLSSALYTAILEVMSKYNLYFFDGTDRKTIMNHVHLFKEEFDEDYDELIDDGDIEVLVRFKNELMRQICHPLYSIYATATGFIEPMEKEKKKLKKVLKGILKEEEINVITALFIQDLLDKVAIDTSVNPYERAKIKGFSESMWGVEKGNVSRYLKDIIGLFVENGGEQEQIIDALFKLCNEFETRYFLSPRKLKLTPGIETEWYKCSSCKETNMVIAKGKCVNCFSGDVQILSQDSAILDSEKGFWRSPINEVLNNRTKISNLTVEEHTAQLSQKDPKIAIATTEEYELRFQDIILDNLDGAVDVLSCTTTMEVGVDIGSLTAVGLRNIPPQRENYQQRAGRAGRRGSALSTVLTYSQGGPHDYHYFKQPDKIISGASRKPIVYIDNKKIAKRHLNAFLIQTYFHENVTTHDDTTSVLNSSLGDTKSFFEGPLPFNIDGFENWLEALKVSGFSRYPVVFEIIPDEVILKDENLHTLIDQLKLQILKESCIELIDDLKSSYEVIQHSLTDLEDEEAEFDSNNKLLDFLFNHGMLPTYAFPKDLSSLYIEEWDTKAKKVVVRQRPQLEINRALSEYAPGKQVVVNKKTYRIGGIFVPNPKNYLKPAQDLGIEFLKNVTYCESCLFVSLDELHNDLCPVCEDKLRRSPFLRPTGFSPEGGQEVKEGDRDQEFTYAIPPQLPIPVNEEGLQLKLFGNSSRLTYTNALDKKLIVMNKGTDGQEGFEICCDCGAIWPAGENEDKRLHEVPYRLKMVHGQKTRQCRGEIRKVFLGNVFHSDLLLLRLAIGNEIDFSVDQRWVHDGLKTIGEALVLAASRVLDIDYNELSAGYRLLPLAMGGADIYLFDTLSGGAGYAHIAGLVLSEIIEETFNILNHCENNCETSCYKCLRHYANQFYHNQLNRFVALELLDHVVNGKLKQLSLQEQKKILSPVKRMIEIHGETFEELERNGQYFLKKQNGNLIGAKNNIQCIGEASNGTRIQYVSSYEVLHDLPNVYLGKKVKNSVLN</sequence>
<protein>
    <submittedName>
        <fullName evidence="5">DEAD/DEAH box helicase</fullName>
    </submittedName>
</protein>
<evidence type="ECO:0000259" key="3">
    <source>
        <dbReference type="PROSITE" id="PS51192"/>
    </source>
</evidence>
<evidence type="ECO:0000313" key="5">
    <source>
        <dbReference type="EMBL" id="PES40844.1"/>
    </source>
</evidence>
<accession>A0AAE5UD57</accession>
<dbReference type="PROSITE" id="PS51194">
    <property type="entry name" value="HELICASE_CTER"/>
    <property type="match status" value="1"/>
</dbReference>
<comment type="caution">
    <text evidence="5">The sequence shown here is derived from an EMBL/GenBank/DDBJ whole genome shotgun (WGS) entry which is preliminary data.</text>
</comment>